<gene>
    <name evidence="1" type="ORF">LX32DRAFT_163408</name>
</gene>
<proteinExistence type="predicted"/>
<comment type="caution">
    <text evidence="1">The sequence shown here is derived from an EMBL/GenBank/DDBJ whole genome shotgun (WGS) entry which is preliminary data.</text>
</comment>
<dbReference type="AlphaFoldDB" id="A0AAD9H603"/>
<reference evidence="1" key="1">
    <citation type="submission" date="2021-06" db="EMBL/GenBank/DDBJ databases">
        <title>Comparative genomics, transcriptomics and evolutionary studies reveal genomic signatures of adaptation to plant cell wall in hemibiotrophic fungi.</title>
        <authorList>
            <consortium name="DOE Joint Genome Institute"/>
            <person name="Baroncelli R."/>
            <person name="Diaz J.F."/>
            <person name="Benocci T."/>
            <person name="Peng M."/>
            <person name="Battaglia E."/>
            <person name="Haridas S."/>
            <person name="Andreopoulos W."/>
            <person name="Labutti K."/>
            <person name="Pangilinan J."/>
            <person name="Floch G.L."/>
            <person name="Makela M.R."/>
            <person name="Henrissat B."/>
            <person name="Grigoriev I.V."/>
            <person name="Crouch J.A."/>
            <person name="De Vries R.P."/>
            <person name="Sukno S.A."/>
            <person name="Thon M.R."/>
        </authorList>
    </citation>
    <scope>NUCLEOTIDE SEQUENCE</scope>
    <source>
        <strain evidence="1">MAFF235873</strain>
    </source>
</reference>
<evidence type="ECO:0000313" key="2">
    <source>
        <dbReference type="Proteomes" id="UP001232148"/>
    </source>
</evidence>
<sequence>MLPALALRNSYIAITADLNPMATTASSAMALTLFRPTLGQSCVGRQACNPISIETQDCQDPKQHKSPGSFSSIHTLQFIPGGPVPCLRSIEYMETRSAISSWGRGQHAAPSQAYDTHVAHKYSTAARRQLSDPHVCLSVGMRGEGHPEPSGCKACSQESGRTASCSQLTCAAWGRGGGVSRLRRHLNLDPSPAHVCPLEHRSQCLYRQGIGMSLGHDYHRVQCHGL</sequence>
<dbReference type="EMBL" id="MU843012">
    <property type="protein sequence ID" value="KAK2023116.1"/>
    <property type="molecule type" value="Genomic_DNA"/>
</dbReference>
<accession>A0AAD9H603</accession>
<organism evidence="1 2">
    <name type="scientific">Colletotrichum zoysiae</name>
    <dbReference type="NCBI Taxonomy" id="1216348"/>
    <lineage>
        <taxon>Eukaryota</taxon>
        <taxon>Fungi</taxon>
        <taxon>Dikarya</taxon>
        <taxon>Ascomycota</taxon>
        <taxon>Pezizomycotina</taxon>
        <taxon>Sordariomycetes</taxon>
        <taxon>Hypocreomycetidae</taxon>
        <taxon>Glomerellales</taxon>
        <taxon>Glomerellaceae</taxon>
        <taxon>Colletotrichum</taxon>
        <taxon>Colletotrichum graminicola species complex</taxon>
    </lineage>
</organism>
<protein>
    <submittedName>
        <fullName evidence="1">Uncharacterized protein</fullName>
    </submittedName>
</protein>
<dbReference type="Proteomes" id="UP001232148">
    <property type="component" value="Unassembled WGS sequence"/>
</dbReference>
<keyword evidence="2" id="KW-1185">Reference proteome</keyword>
<evidence type="ECO:0000313" key="1">
    <source>
        <dbReference type="EMBL" id="KAK2023116.1"/>
    </source>
</evidence>
<name>A0AAD9H603_9PEZI</name>